<evidence type="ECO:0000313" key="9">
    <source>
        <dbReference type="EMBL" id="GGJ35786.1"/>
    </source>
</evidence>
<dbReference type="PRINTS" id="PR01035">
    <property type="entry name" value="TCRTETA"/>
</dbReference>
<feature type="transmembrane region" description="Helical" evidence="7">
    <location>
        <begin position="48"/>
        <end position="68"/>
    </location>
</feature>
<reference evidence="10" key="1">
    <citation type="journal article" date="2019" name="Int. J. Syst. Evol. Microbiol.">
        <title>The Global Catalogue of Microorganisms (GCM) 10K type strain sequencing project: providing services to taxonomists for standard genome sequencing and annotation.</title>
        <authorList>
            <consortium name="The Broad Institute Genomics Platform"/>
            <consortium name="The Broad Institute Genome Sequencing Center for Infectious Disease"/>
            <person name="Wu L."/>
            <person name="Ma J."/>
        </authorList>
    </citation>
    <scope>NUCLEOTIDE SEQUENCE [LARGE SCALE GENOMIC DNA]</scope>
    <source>
        <strain evidence="10">JCM 14370</strain>
    </source>
</reference>
<evidence type="ECO:0000259" key="8">
    <source>
        <dbReference type="PROSITE" id="PS50850"/>
    </source>
</evidence>
<evidence type="ECO:0000256" key="6">
    <source>
        <dbReference type="ARBA" id="ARBA00023136"/>
    </source>
</evidence>
<keyword evidence="6 7" id="KW-0472">Membrane</keyword>
<keyword evidence="5 7" id="KW-1133">Transmembrane helix</keyword>
<evidence type="ECO:0000256" key="3">
    <source>
        <dbReference type="ARBA" id="ARBA00022448"/>
    </source>
</evidence>
<dbReference type="InterPro" id="IPR020846">
    <property type="entry name" value="MFS_dom"/>
</dbReference>
<dbReference type="Gene3D" id="1.20.1250.20">
    <property type="entry name" value="MFS general substrate transporter like domains"/>
    <property type="match status" value="1"/>
</dbReference>
<keyword evidence="3" id="KW-0813">Transport</keyword>
<feature type="transmembrane region" description="Helical" evidence="7">
    <location>
        <begin position="290"/>
        <end position="322"/>
    </location>
</feature>
<dbReference type="SUPFAM" id="SSF103473">
    <property type="entry name" value="MFS general substrate transporter"/>
    <property type="match status" value="1"/>
</dbReference>
<dbReference type="PROSITE" id="PS50850">
    <property type="entry name" value="MFS"/>
    <property type="match status" value="1"/>
</dbReference>
<gene>
    <name evidence="9" type="ORF">GCM10008938_22400</name>
</gene>
<feature type="transmembrane region" description="Helical" evidence="7">
    <location>
        <begin position="218"/>
        <end position="238"/>
    </location>
</feature>
<evidence type="ECO:0000256" key="4">
    <source>
        <dbReference type="ARBA" id="ARBA00022692"/>
    </source>
</evidence>
<dbReference type="PANTHER" id="PTHR23504:SF15">
    <property type="entry name" value="MAJOR FACILITATOR SUPERFAMILY (MFS) PROFILE DOMAIN-CONTAINING PROTEIN"/>
    <property type="match status" value="1"/>
</dbReference>
<comment type="subcellular location">
    <subcellularLocation>
        <location evidence="1">Membrane</location>
        <topology evidence="1">Multi-pass membrane protein</topology>
    </subcellularLocation>
</comment>
<proteinExistence type="inferred from homology"/>
<comment type="caution">
    <text evidence="9">The sequence shown here is derived from an EMBL/GenBank/DDBJ whole genome shotgun (WGS) entry which is preliminary data.</text>
</comment>
<dbReference type="Pfam" id="PF07690">
    <property type="entry name" value="MFS_1"/>
    <property type="match status" value="1"/>
</dbReference>
<feature type="transmembrane region" description="Helical" evidence="7">
    <location>
        <begin position="137"/>
        <end position="160"/>
    </location>
</feature>
<protein>
    <submittedName>
        <fullName evidence="9">Tetracycline resistance MFS efflux pump</fullName>
    </submittedName>
</protein>
<name>A0ABQ2D0M8_9DEIO</name>
<dbReference type="InterPro" id="IPR005829">
    <property type="entry name" value="Sugar_transporter_CS"/>
</dbReference>
<dbReference type="InterPro" id="IPR011701">
    <property type="entry name" value="MFS"/>
</dbReference>
<feature type="transmembrane region" description="Helical" evidence="7">
    <location>
        <begin position="12"/>
        <end position="36"/>
    </location>
</feature>
<feature type="domain" description="Major facilitator superfamily (MFS) profile" evidence="8">
    <location>
        <begin position="10"/>
        <end position="401"/>
    </location>
</feature>
<feature type="transmembrane region" description="Helical" evidence="7">
    <location>
        <begin position="258"/>
        <end position="278"/>
    </location>
</feature>
<evidence type="ECO:0000256" key="1">
    <source>
        <dbReference type="ARBA" id="ARBA00004141"/>
    </source>
</evidence>
<comment type="similarity">
    <text evidence="2">Belongs to the major facilitator superfamily. TCR/Tet family.</text>
</comment>
<dbReference type="PROSITE" id="PS00216">
    <property type="entry name" value="SUGAR_TRANSPORT_1"/>
    <property type="match status" value="1"/>
</dbReference>
<evidence type="ECO:0000256" key="5">
    <source>
        <dbReference type="ARBA" id="ARBA00022989"/>
    </source>
</evidence>
<evidence type="ECO:0000256" key="7">
    <source>
        <dbReference type="SAM" id="Phobius"/>
    </source>
</evidence>
<dbReference type="InterPro" id="IPR001958">
    <property type="entry name" value="Tet-R_TetA/multi-R_MdtG-like"/>
</dbReference>
<feature type="transmembrane region" description="Helical" evidence="7">
    <location>
        <begin position="80"/>
        <end position="99"/>
    </location>
</feature>
<dbReference type="EMBL" id="BMOD01000007">
    <property type="protein sequence ID" value="GGJ35786.1"/>
    <property type="molecule type" value="Genomic_DNA"/>
</dbReference>
<feature type="transmembrane region" description="Helical" evidence="7">
    <location>
        <begin position="166"/>
        <end position="186"/>
    </location>
</feature>
<accession>A0ABQ2D0M8</accession>
<organism evidence="9 10">
    <name type="scientific">Deinococcus roseus</name>
    <dbReference type="NCBI Taxonomy" id="392414"/>
    <lineage>
        <taxon>Bacteria</taxon>
        <taxon>Thermotogati</taxon>
        <taxon>Deinococcota</taxon>
        <taxon>Deinococci</taxon>
        <taxon>Deinococcales</taxon>
        <taxon>Deinococcaceae</taxon>
        <taxon>Deinococcus</taxon>
    </lineage>
</organism>
<keyword evidence="4 7" id="KW-0812">Transmembrane</keyword>
<feature type="transmembrane region" description="Helical" evidence="7">
    <location>
        <begin position="373"/>
        <end position="393"/>
    </location>
</feature>
<evidence type="ECO:0000256" key="2">
    <source>
        <dbReference type="ARBA" id="ARBA00007520"/>
    </source>
</evidence>
<evidence type="ECO:0000313" key="10">
    <source>
        <dbReference type="Proteomes" id="UP000632222"/>
    </source>
</evidence>
<keyword evidence="10" id="KW-1185">Reference proteome</keyword>
<dbReference type="RefSeq" id="WP_189002779.1">
    <property type="nucleotide sequence ID" value="NZ_BMOD01000007.1"/>
</dbReference>
<dbReference type="Proteomes" id="UP000632222">
    <property type="component" value="Unassembled WGS sequence"/>
</dbReference>
<dbReference type="InterPro" id="IPR036259">
    <property type="entry name" value="MFS_trans_sf"/>
</dbReference>
<sequence length="406" mass="42841">MTAPNLKKSSVYFLLVTTFLFALGMSLAFPVLPFIVSQYVSDTGMQAIVISILGASYALLSFFSAPVMGTLSDLFGRRPVLMLALLGSAIGYVIFGIGGSLFMLFLGRCLDGLTAGGMGTLFAYVSDSTSEEDRGKVFGQIGATVGAGLIAGPALGGLLSHLSLSAPMYAAAAICLLNLLWGYFVLPESLPRERRSRTFDLKHLNPFVQLKEGLASPLVRRLVTVAVMFTLPFSLMQIAQPLMSRDVLHWDAAHVGTVFMVAGVCDIIVQGFLLSWLFKRWGEKGVAQTGLVLGIIGIIGMALLPLFPSVVLMYASVVLIALGEGVFNAALTTLISLAVPEDEQGRTQGGVHAMNELAQVVGPLVGGQLYSRFGASASFGTCAGLIVLALGVLTGTHKVSREPVTA</sequence>
<feature type="transmembrane region" description="Helical" evidence="7">
    <location>
        <begin position="105"/>
        <end position="125"/>
    </location>
</feature>
<dbReference type="PANTHER" id="PTHR23504">
    <property type="entry name" value="MAJOR FACILITATOR SUPERFAMILY DOMAIN-CONTAINING PROTEIN 10"/>
    <property type="match status" value="1"/>
</dbReference>